<accession>A0A6A4IF73</accession>
<proteinExistence type="predicted"/>
<feature type="domain" description="F-box" evidence="1">
    <location>
        <begin position="79"/>
        <end position="136"/>
    </location>
</feature>
<evidence type="ECO:0000313" key="3">
    <source>
        <dbReference type="Proteomes" id="UP000799118"/>
    </source>
</evidence>
<dbReference type="InterPro" id="IPR001810">
    <property type="entry name" value="F-box_dom"/>
</dbReference>
<evidence type="ECO:0000313" key="2">
    <source>
        <dbReference type="EMBL" id="KAE9407295.1"/>
    </source>
</evidence>
<dbReference type="OrthoDB" id="3357519at2759"/>
<dbReference type="EMBL" id="ML769397">
    <property type="protein sequence ID" value="KAE9407295.1"/>
    <property type="molecule type" value="Genomic_DNA"/>
</dbReference>
<gene>
    <name evidence="2" type="ORF">BT96DRAFT_153141</name>
</gene>
<dbReference type="AlphaFoldDB" id="A0A6A4IF73"/>
<dbReference type="Proteomes" id="UP000799118">
    <property type="component" value="Unassembled WGS sequence"/>
</dbReference>
<keyword evidence="3" id="KW-1185">Reference proteome</keyword>
<sequence>MAQYLSQNRIEEPIWLEPVEITFLRMRMSEIHCDLSRYAEIVQANSFLEAQISSELRLQRDAKFVELASIRNILSPVRRIPVEILSEIFELARLPEDGIFHSNHTIVLYTYNVSSVCAAWRKTALATPRLWSKLCFDWEIYTKTVATKVEWVKEWIDRSQSLPLDVYLSLRLGSASGQFLEHILDCHHRIRHWM</sequence>
<evidence type="ECO:0000259" key="1">
    <source>
        <dbReference type="Pfam" id="PF12937"/>
    </source>
</evidence>
<reference evidence="2" key="1">
    <citation type="journal article" date="2019" name="Environ. Microbiol.">
        <title>Fungal ecological strategies reflected in gene transcription - a case study of two litter decomposers.</title>
        <authorList>
            <person name="Barbi F."/>
            <person name="Kohler A."/>
            <person name="Barry K."/>
            <person name="Baskaran P."/>
            <person name="Daum C."/>
            <person name="Fauchery L."/>
            <person name="Ihrmark K."/>
            <person name="Kuo A."/>
            <person name="LaButti K."/>
            <person name="Lipzen A."/>
            <person name="Morin E."/>
            <person name="Grigoriev I.V."/>
            <person name="Henrissat B."/>
            <person name="Lindahl B."/>
            <person name="Martin F."/>
        </authorList>
    </citation>
    <scope>NUCLEOTIDE SEQUENCE</scope>
    <source>
        <strain evidence="2">JB14</strain>
    </source>
</reference>
<protein>
    <recommendedName>
        <fullName evidence="1">F-box domain-containing protein</fullName>
    </recommendedName>
</protein>
<name>A0A6A4IF73_9AGAR</name>
<organism evidence="2 3">
    <name type="scientific">Gymnopus androsaceus JB14</name>
    <dbReference type="NCBI Taxonomy" id="1447944"/>
    <lineage>
        <taxon>Eukaryota</taxon>
        <taxon>Fungi</taxon>
        <taxon>Dikarya</taxon>
        <taxon>Basidiomycota</taxon>
        <taxon>Agaricomycotina</taxon>
        <taxon>Agaricomycetes</taxon>
        <taxon>Agaricomycetidae</taxon>
        <taxon>Agaricales</taxon>
        <taxon>Marasmiineae</taxon>
        <taxon>Omphalotaceae</taxon>
        <taxon>Gymnopus</taxon>
    </lineage>
</organism>
<dbReference type="Pfam" id="PF12937">
    <property type="entry name" value="F-box-like"/>
    <property type="match status" value="1"/>
</dbReference>